<evidence type="ECO:0000313" key="1">
    <source>
        <dbReference type="EMBL" id="SEL51843.1"/>
    </source>
</evidence>
<accession>A0A1H7QV95</accession>
<sequence>MFSTNKRANITVVGYASNGDSLIIKVVASNLDVPISKSFLSSTNNFPTKRKLEKLGHLIVNSHLSPVKLEIPNNIDSTSAAIIQRNQRFYDTIYLPKYYQSPEIAKSENAIKVDSVKITLYETDFFEEGFLFKKRFLDEIQAAKLVDKLK</sequence>
<name>A0A1H7QV95_9SPHI</name>
<dbReference type="AlphaFoldDB" id="A0A1H7QV95"/>
<gene>
    <name evidence="1" type="ORF">SAMN05421740_106129</name>
</gene>
<proteinExistence type="predicted"/>
<dbReference type="Proteomes" id="UP000198916">
    <property type="component" value="Unassembled WGS sequence"/>
</dbReference>
<protein>
    <submittedName>
        <fullName evidence="1">Uncharacterized protein</fullName>
    </submittedName>
</protein>
<keyword evidence="2" id="KW-1185">Reference proteome</keyword>
<reference evidence="2" key="1">
    <citation type="submission" date="2016-10" db="EMBL/GenBank/DDBJ databases">
        <authorList>
            <person name="Varghese N."/>
            <person name="Submissions S."/>
        </authorList>
    </citation>
    <scope>NUCLEOTIDE SEQUENCE [LARGE SCALE GENOMIC DNA]</scope>
    <source>
        <strain evidence="2">Jip14</strain>
    </source>
</reference>
<dbReference type="STRING" id="332977.SAMN05421740_106129"/>
<evidence type="ECO:0000313" key="2">
    <source>
        <dbReference type="Proteomes" id="UP000198916"/>
    </source>
</evidence>
<dbReference type="EMBL" id="FNZR01000006">
    <property type="protein sequence ID" value="SEL51843.1"/>
    <property type="molecule type" value="Genomic_DNA"/>
</dbReference>
<organism evidence="1 2">
    <name type="scientific">Parapedobacter koreensis</name>
    <dbReference type="NCBI Taxonomy" id="332977"/>
    <lineage>
        <taxon>Bacteria</taxon>
        <taxon>Pseudomonadati</taxon>
        <taxon>Bacteroidota</taxon>
        <taxon>Sphingobacteriia</taxon>
        <taxon>Sphingobacteriales</taxon>
        <taxon>Sphingobacteriaceae</taxon>
        <taxon>Parapedobacter</taxon>
    </lineage>
</organism>